<reference evidence="1 2" key="1">
    <citation type="submission" date="2020-09" db="EMBL/GenBank/DDBJ databases">
        <title>Pseudoxanthomonas sp. CAU 1598 isolated from sand of Yaerae Beach.</title>
        <authorList>
            <person name="Kim W."/>
        </authorList>
    </citation>
    <scope>NUCLEOTIDE SEQUENCE [LARGE SCALE GENOMIC DNA]</scope>
    <source>
        <strain evidence="1 2">CAU 1598</strain>
    </source>
</reference>
<name>A0AAW3ZSP1_9GAMM</name>
<dbReference type="RefSeq" id="WP_192031460.1">
    <property type="nucleotide sequence ID" value="NZ_JACYTR010000078.1"/>
</dbReference>
<dbReference type="AlphaFoldDB" id="A0AAW3ZSP1"/>
<dbReference type="EMBL" id="JACYTR010000078">
    <property type="protein sequence ID" value="MBD8528039.1"/>
    <property type="molecule type" value="Genomic_DNA"/>
</dbReference>
<evidence type="ECO:0000313" key="2">
    <source>
        <dbReference type="Proteomes" id="UP000613768"/>
    </source>
</evidence>
<proteinExistence type="predicted"/>
<comment type="caution">
    <text evidence="1">The sequence shown here is derived from an EMBL/GenBank/DDBJ whole genome shotgun (WGS) entry which is preliminary data.</text>
</comment>
<gene>
    <name evidence="1" type="ORF">IFO71_20005</name>
</gene>
<accession>A0AAW3ZSP1</accession>
<evidence type="ECO:0000313" key="1">
    <source>
        <dbReference type="EMBL" id="MBD8528039.1"/>
    </source>
</evidence>
<keyword evidence="2" id="KW-1185">Reference proteome</keyword>
<organism evidence="1 2">
    <name type="scientific">Pseudomarimonas arenosa</name>
    <dbReference type="NCBI Taxonomy" id="2774145"/>
    <lineage>
        <taxon>Bacteria</taxon>
        <taxon>Pseudomonadati</taxon>
        <taxon>Pseudomonadota</taxon>
        <taxon>Gammaproteobacteria</taxon>
        <taxon>Lysobacterales</taxon>
        <taxon>Lysobacteraceae</taxon>
        <taxon>Pseudomarimonas</taxon>
    </lineage>
</organism>
<sequence>MSRSEVLSYFHLQFEGLCQRGQAPGGQSQEECLAQLAESRPLCEQEVASAFPLRIEAVAVAREIGKDYLECMLPSL</sequence>
<protein>
    <submittedName>
        <fullName evidence="1">Uncharacterized protein</fullName>
    </submittedName>
</protein>
<dbReference type="Proteomes" id="UP000613768">
    <property type="component" value="Unassembled WGS sequence"/>
</dbReference>